<dbReference type="EMBL" id="SORF01000005">
    <property type="protein sequence ID" value="TDY48042.1"/>
    <property type="molecule type" value="Genomic_DNA"/>
</dbReference>
<dbReference type="InterPro" id="IPR010021">
    <property type="entry name" value="PGPP1/Gep4"/>
</dbReference>
<proteinExistence type="predicted"/>
<dbReference type="AlphaFoldDB" id="A0A4R8LP23"/>
<dbReference type="Pfam" id="PF13242">
    <property type="entry name" value="Hydrolase_like"/>
    <property type="match status" value="1"/>
</dbReference>
<dbReference type="NCBIfam" id="TIGR01662">
    <property type="entry name" value="HAD-SF-IIIA"/>
    <property type="match status" value="1"/>
</dbReference>
<keyword evidence="1" id="KW-0378">Hydrolase</keyword>
<dbReference type="CDD" id="cd16416">
    <property type="entry name" value="HAD_BsYqeG-like"/>
    <property type="match status" value="1"/>
</dbReference>
<accession>A0A4R8LP23</accession>
<sequence length="186" mass="20852">MRNVGVLSRLMPDEYVRSIYEIDLDGLWNRGKRLILTDLDNTLVPWNHPQVPEELADWLQMAHARGFHVCIVSNNGEARVEAFARASGLPAVAGARKPKSAGFRAALERFQLPADAAVMVGDQLFTDIQGANRLGMYTILVLPLDPQEWWGTKVVRMAERVALMMLYGRGLKRPHMVSDGRSKDGR</sequence>
<evidence type="ECO:0008006" key="4">
    <source>
        <dbReference type="Google" id="ProtNLM"/>
    </source>
</evidence>
<evidence type="ECO:0000313" key="2">
    <source>
        <dbReference type="EMBL" id="TDY48042.1"/>
    </source>
</evidence>
<dbReference type="Gene3D" id="3.40.50.1000">
    <property type="entry name" value="HAD superfamily/HAD-like"/>
    <property type="match status" value="1"/>
</dbReference>
<reference evidence="2 3" key="1">
    <citation type="submission" date="2019-03" db="EMBL/GenBank/DDBJ databases">
        <title>Genomic Encyclopedia of Type Strains, Phase IV (KMG-IV): sequencing the most valuable type-strain genomes for metagenomic binning, comparative biology and taxonomic classification.</title>
        <authorList>
            <person name="Goeker M."/>
        </authorList>
    </citation>
    <scope>NUCLEOTIDE SEQUENCE [LARGE SCALE GENOMIC DNA]</scope>
    <source>
        <strain evidence="2 3">DSM 17974</strain>
    </source>
</reference>
<gene>
    <name evidence="2" type="ORF">C7445_105224</name>
</gene>
<dbReference type="InterPro" id="IPR036412">
    <property type="entry name" value="HAD-like_sf"/>
</dbReference>
<dbReference type="InterPro" id="IPR006439">
    <property type="entry name" value="HAD-SF_hydro_IA"/>
</dbReference>
<dbReference type="InterPro" id="IPR051540">
    <property type="entry name" value="S-2-haloacid_dehalogenase"/>
</dbReference>
<evidence type="ECO:0000256" key="1">
    <source>
        <dbReference type="ARBA" id="ARBA00022801"/>
    </source>
</evidence>
<evidence type="ECO:0000313" key="3">
    <source>
        <dbReference type="Proteomes" id="UP000294581"/>
    </source>
</evidence>
<comment type="caution">
    <text evidence="2">The sequence shown here is derived from an EMBL/GenBank/DDBJ whole genome shotgun (WGS) entry which is preliminary data.</text>
</comment>
<name>A0A4R8LP23_9BACL</name>
<dbReference type="InterPro" id="IPR006549">
    <property type="entry name" value="HAD-SF_hydro_IIIA"/>
</dbReference>
<organism evidence="2 3">
    <name type="scientific">Alicyclobacillus sacchari</name>
    <dbReference type="NCBI Taxonomy" id="392010"/>
    <lineage>
        <taxon>Bacteria</taxon>
        <taxon>Bacillati</taxon>
        <taxon>Bacillota</taxon>
        <taxon>Bacilli</taxon>
        <taxon>Bacillales</taxon>
        <taxon>Alicyclobacillaceae</taxon>
        <taxon>Alicyclobacillus</taxon>
    </lineage>
</organism>
<dbReference type="InterPro" id="IPR023214">
    <property type="entry name" value="HAD_sf"/>
</dbReference>
<protein>
    <recommendedName>
        <fullName evidence="4">YqeG family HAD IIIA-type phosphatase</fullName>
    </recommendedName>
</protein>
<dbReference type="SUPFAM" id="SSF56784">
    <property type="entry name" value="HAD-like"/>
    <property type="match status" value="1"/>
</dbReference>
<dbReference type="GO" id="GO:0008962">
    <property type="term" value="F:phosphatidylglycerophosphatase activity"/>
    <property type="evidence" value="ECO:0007669"/>
    <property type="project" value="InterPro"/>
</dbReference>
<dbReference type="Proteomes" id="UP000294581">
    <property type="component" value="Unassembled WGS sequence"/>
</dbReference>
<dbReference type="PANTHER" id="PTHR43316">
    <property type="entry name" value="HYDROLASE, HALOACID DELAHOGENASE-RELATED"/>
    <property type="match status" value="1"/>
</dbReference>
<dbReference type="NCBIfam" id="TIGR01509">
    <property type="entry name" value="HAD-SF-IA-v3"/>
    <property type="match status" value="1"/>
</dbReference>
<dbReference type="NCBIfam" id="TIGR01549">
    <property type="entry name" value="HAD-SF-IA-v1"/>
    <property type="match status" value="1"/>
</dbReference>
<keyword evidence="3" id="KW-1185">Reference proteome</keyword>
<dbReference type="NCBIfam" id="TIGR01668">
    <property type="entry name" value="YqeG_hyp_ppase"/>
    <property type="match status" value="1"/>
</dbReference>